<dbReference type="GO" id="GO:0008168">
    <property type="term" value="F:methyltransferase activity"/>
    <property type="evidence" value="ECO:0007669"/>
    <property type="project" value="UniProtKB-KW"/>
</dbReference>
<feature type="domain" description="DUF559" evidence="1">
    <location>
        <begin position="4"/>
        <end position="107"/>
    </location>
</feature>
<dbReference type="PANTHER" id="PTHR38590:SF1">
    <property type="entry name" value="BLL0828 PROTEIN"/>
    <property type="match status" value="1"/>
</dbReference>
<dbReference type="AlphaFoldDB" id="A0A147GMH7"/>
<evidence type="ECO:0000313" key="2">
    <source>
        <dbReference type="EMBL" id="KTT14791.1"/>
    </source>
</evidence>
<dbReference type="InterPro" id="IPR007569">
    <property type="entry name" value="DUF559"/>
</dbReference>
<protein>
    <submittedName>
        <fullName evidence="2">DNA (Cytosine-5-)-methyltransferase</fullName>
    </submittedName>
</protein>
<dbReference type="OrthoDB" id="9798754at2"/>
<reference evidence="2 3" key="1">
    <citation type="journal article" date="2016" name="Front. Microbiol.">
        <title>Genomic Resource of Rice Seed Associated Bacteria.</title>
        <authorList>
            <person name="Midha S."/>
            <person name="Bansal K."/>
            <person name="Sharma S."/>
            <person name="Kumar N."/>
            <person name="Patil P.P."/>
            <person name="Chaudhry V."/>
            <person name="Patil P.B."/>
        </authorList>
    </citation>
    <scope>NUCLEOTIDE SEQUENCE [LARGE SCALE GENOMIC DNA]</scope>
    <source>
        <strain evidence="2 3">NS331</strain>
    </source>
</reference>
<name>A0A147GMH7_9BURK</name>
<dbReference type="Gene3D" id="3.40.960.10">
    <property type="entry name" value="VSR Endonuclease"/>
    <property type="match status" value="1"/>
</dbReference>
<keyword evidence="2" id="KW-0489">Methyltransferase</keyword>
<evidence type="ECO:0000259" key="1">
    <source>
        <dbReference type="Pfam" id="PF04480"/>
    </source>
</evidence>
<dbReference type="CDD" id="cd01038">
    <property type="entry name" value="Endonuclease_DUF559"/>
    <property type="match status" value="1"/>
</dbReference>
<comment type="caution">
    <text evidence="2">The sequence shown here is derived from an EMBL/GenBank/DDBJ whole genome shotgun (WGS) entry which is preliminary data.</text>
</comment>
<accession>A0A147GMH7</accession>
<dbReference type="Proteomes" id="UP000072741">
    <property type="component" value="Unassembled WGS sequence"/>
</dbReference>
<dbReference type="InterPro" id="IPR011335">
    <property type="entry name" value="Restrct_endonuc-II-like"/>
</dbReference>
<evidence type="ECO:0000313" key="3">
    <source>
        <dbReference type="Proteomes" id="UP000072741"/>
    </source>
</evidence>
<organism evidence="2 3">
    <name type="scientific">Pseudacidovorax intermedius</name>
    <dbReference type="NCBI Taxonomy" id="433924"/>
    <lineage>
        <taxon>Bacteria</taxon>
        <taxon>Pseudomonadati</taxon>
        <taxon>Pseudomonadota</taxon>
        <taxon>Betaproteobacteria</taxon>
        <taxon>Burkholderiales</taxon>
        <taxon>Comamonadaceae</taxon>
        <taxon>Pseudacidovorax</taxon>
    </lineage>
</organism>
<dbReference type="Pfam" id="PF04480">
    <property type="entry name" value="DUF559"/>
    <property type="match status" value="1"/>
</dbReference>
<dbReference type="InterPro" id="IPR047216">
    <property type="entry name" value="Endonuclease_DUF559_bact"/>
</dbReference>
<dbReference type="SUPFAM" id="SSF52980">
    <property type="entry name" value="Restriction endonuclease-like"/>
    <property type="match status" value="1"/>
</dbReference>
<keyword evidence="2" id="KW-0808">Transferase</keyword>
<dbReference type="PANTHER" id="PTHR38590">
    <property type="entry name" value="BLL0828 PROTEIN"/>
    <property type="match status" value="1"/>
</dbReference>
<keyword evidence="3" id="KW-1185">Reference proteome</keyword>
<sequence>MHPQDFAKALRQQMTDAEQLLWRHLRGHRLKGHKFRRQQPLGPYVVDFVHFGARLIVEADGGQHNASAHDAVRDAWLRRQGFAVLRFWNNDILRQTDSVLQAIWLALEVEPPLSPTPLPQGERGKLR</sequence>
<dbReference type="GO" id="GO:0032259">
    <property type="term" value="P:methylation"/>
    <property type="evidence" value="ECO:0007669"/>
    <property type="project" value="UniProtKB-KW"/>
</dbReference>
<proteinExistence type="predicted"/>
<dbReference type="EMBL" id="LDSL01000170">
    <property type="protein sequence ID" value="KTT14791.1"/>
    <property type="molecule type" value="Genomic_DNA"/>
</dbReference>
<gene>
    <name evidence="2" type="ORF">NS331_22360</name>
</gene>